<evidence type="ECO:0000256" key="18">
    <source>
        <dbReference type="ARBA" id="ARBA00049504"/>
    </source>
</evidence>
<comment type="similarity">
    <text evidence="4 19">Belongs to the CobS family.</text>
</comment>
<dbReference type="KEGG" id="sap:Sulac_1094"/>
<evidence type="ECO:0000256" key="1">
    <source>
        <dbReference type="ARBA" id="ARBA00001946"/>
    </source>
</evidence>
<dbReference type="EC" id="2.7.8.26" evidence="5 19"/>
<evidence type="ECO:0000256" key="16">
    <source>
        <dbReference type="ARBA" id="ARBA00032853"/>
    </source>
</evidence>
<evidence type="ECO:0000256" key="7">
    <source>
        <dbReference type="ARBA" id="ARBA00022475"/>
    </source>
</evidence>
<keyword evidence="10 19" id="KW-0812">Transmembrane</keyword>
<organism evidence="20 21">
    <name type="scientific">Sulfobacillus acidophilus (strain ATCC 700253 / DSM 10332 / NAL)</name>
    <dbReference type="NCBI Taxonomy" id="679936"/>
    <lineage>
        <taxon>Bacteria</taxon>
        <taxon>Bacillati</taxon>
        <taxon>Bacillota</taxon>
        <taxon>Clostridia</taxon>
        <taxon>Eubacteriales</taxon>
        <taxon>Clostridiales Family XVII. Incertae Sedis</taxon>
        <taxon>Sulfobacillus</taxon>
    </lineage>
</organism>
<evidence type="ECO:0000256" key="9">
    <source>
        <dbReference type="ARBA" id="ARBA00022679"/>
    </source>
</evidence>
<dbReference type="GO" id="GO:0008818">
    <property type="term" value="F:cobalamin 5'-phosphate synthase activity"/>
    <property type="evidence" value="ECO:0007669"/>
    <property type="project" value="UniProtKB-UniRule"/>
</dbReference>
<feature type="transmembrane region" description="Helical" evidence="19">
    <location>
        <begin position="27"/>
        <end position="48"/>
    </location>
</feature>
<comment type="catalytic activity">
    <reaction evidence="18 19">
        <text>alpha-ribazole 5'-phosphate + adenosylcob(III)inamide-GDP = adenosylcob(III)alamin 5'-phosphate + GMP + H(+)</text>
        <dbReference type="Rhea" id="RHEA:23560"/>
        <dbReference type="ChEBI" id="CHEBI:15378"/>
        <dbReference type="ChEBI" id="CHEBI:57918"/>
        <dbReference type="ChEBI" id="CHEBI:58115"/>
        <dbReference type="ChEBI" id="CHEBI:60487"/>
        <dbReference type="ChEBI" id="CHEBI:60493"/>
        <dbReference type="EC" id="2.7.8.26"/>
    </reaction>
</comment>
<evidence type="ECO:0000256" key="12">
    <source>
        <dbReference type="ARBA" id="ARBA00022989"/>
    </source>
</evidence>
<evidence type="ECO:0000256" key="13">
    <source>
        <dbReference type="ARBA" id="ARBA00023136"/>
    </source>
</evidence>
<keyword evidence="8 19" id="KW-0169">Cobalamin biosynthesis</keyword>
<evidence type="ECO:0000256" key="17">
    <source>
        <dbReference type="ARBA" id="ARBA00048623"/>
    </source>
</evidence>
<dbReference type="Proteomes" id="UP000005439">
    <property type="component" value="Chromosome"/>
</dbReference>
<dbReference type="AlphaFoldDB" id="G8TU03"/>
<keyword evidence="21" id="KW-1185">Reference proteome</keyword>
<evidence type="ECO:0000256" key="10">
    <source>
        <dbReference type="ARBA" id="ARBA00022692"/>
    </source>
</evidence>
<protein>
    <recommendedName>
        <fullName evidence="6 19">Adenosylcobinamide-GDP ribazoletransferase</fullName>
        <ecNumber evidence="5 19">2.7.8.26</ecNumber>
    </recommendedName>
    <alternativeName>
        <fullName evidence="16 19">Cobalamin synthase</fullName>
    </alternativeName>
    <alternativeName>
        <fullName evidence="15 19">Cobalamin-5'-phosphate synthase</fullName>
    </alternativeName>
</protein>
<evidence type="ECO:0000313" key="21">
    <source>
        <dbReference type="Proteomes" id="UP000005439"/>
    </source>
</evidence>
<evidence type="ECO:0000256" key="15">
    <source>
        <dbReference type="ARBA" id="ARBA00032605"/>
    </source>
</evidence>
<evidence type="ECO:0000256" key="6">
    <source>
        <dbReference type="ARBA" id="ARBA00015850"/>
    </source>
</evidence>
<evidence type="ECO:0000256" key="4">
    <source>
        <dbReference type="ARBA" id="ARBA00010561"/>
    </source>
</evidence>
<reference evidence="21" key="1">
    <citation type="submission" date="2011-12" db="EMBL/GenBank/DDBJ databases">
        <title>The complete genome of chromosome of Sulfobacillus acidophilus DSM 10332.</title>
        <authorList>
            <person name="Lucas S."/>
            <person name="Han J."/>
            <person name="Lapidus A."/>
            <person name="Bruce D."/>
            <person name="Goodwin L."/>
            <person name="Pitluck S."/>
            <person name="Peters L."/>
            <person name="Kyrpides N."/>
            <person name="Mavromatis K."/>
            <person name="Ivanova N."/>
            <person name="Mikhailova N."/>
            <person name="Chertkov O."/>
            <person name="Saunders E."/>
            <person name="Detter J.C."/>
            <person name="Tapia R."/>
            <person name="Han C."/>
            <person name="Land M."/>
            <person name="Hauser L."/>
            <person name="Markowitz V."/>
            <person name="Cheng J.-F."/>
            <person name="Hugenholtz P."/>
            <person name="Woyke T."/>
            <person name="Wu D."/>
            <person name="Pukall R."/>
            <person name="Gehrich-Schroeter G."/>
            <person name="Schneider S."/>
            <person name="Klenk H.-P."/>
            <person name="Eisen J.A."/>
        </authorList>
    </citation>
    <scope>NUCLEOTIDE SEQUENCE [LARGE SCALE GENOMIC DNA]</scope>
    <source>
        <strain evidence="21">ATCC 700253 / DSM 10332 / NAL</strain>
    </source>
</reference>
<dbReference type="EMBL" id="CP003179">
    <property type="protein sequence ID" value="AEW04594.1"/>
    <property type="molecule type" value="Genomic_DNA"/>
</dbReference>
<gene>
    <name evidence="19" type="primary">cobS</name>
    <name evidence="20" type="ordered locus">Sulac_1094</name>
</gene>
<feature type="transmembrane region" description="Helical" evidence="19">
    <location>
        <begin position="190"/>
        <end position="208"/>
    </location>
</feature>
<feature type="transmembrane region" description="Helical" evidence="19">
    <location>
        <begin position="215"/>
        <end position="235"/>
    </location>
</feature>
<evidence type="ECO:0000256" key="3">
    <source>
        <dbReference type="ARBA" id="ARBA00004663"/>
    </source>
</evidence>
<dbReference type="STRING" id="679936.Sulac_1094"/>
<dbReference type="HOGENOM" id="CLU_1160620_0_0_9"/>
<dbReference type="GO" id="GO:0009236">
    <property type="term" value="P:cobalamin biosynthetic process"/>
    <property type="evidence" value="ECO:0007669"/>
    <property type="project" value="UniProtKB-UniRule"/>
</dbReference>
<sequence>MALNGAKSALGFLTRLPVSVPNPAGDLVAWFWLPGVLAGALWGLAAAWSGAAHKGLWLALTAEILLTGGLHWDGWADTFDGWMASPGSRAAARQDSRIGTGGVLAIGLALGVFWMVWPMAGSLSPLWVGLPALWARAAIAWGLQWKPVDASSRLLRWFQEEHRERFGWITLVITTGITVTVMGWAGLIGFGVVLIVVALFLAGMRRIYHGMHGDMLGATVVLTELAGLAVIGLLGRGLT</sequence>
<comment type="catalytic activity">
    <reaction evidence="17 19">
        <text>alpha-ribazole + adenosylcob(III)inamide-GDP = adenosylcob(III)alamin + GMP + H(+)</text>
        <dbReference type="Rhea" id="RHEA:16049"/>
        <dbReference type="ChEBI" id="CHEBI:10329"/>
        <dbReference type="ChEBI" id="CHEBI:15378"/>
        <dbReference type="ChEBI" id="CHEBI:18408"/>
        <dbReference type="ChEBI" id="CHEBI:58115"/>
        <dbReference type="ChEBI" id="CHEBI:60487"/>
        <dbReference type="EC" id="2.7.8.26"/>
    </reaction>
</comment>
<dbReference type="PANTHER" id="PTHR34148:SF1">
    <property type="entry name" value="ADENOSYLCOBINAMIDE-GDP RIBAZOLETRANSFERASE"/>
    <property type="match status" value="1"/>
</dbReference>
<keyword evidence="13 19" id="KW-0472">Membrane</keyword>
<keyword evidence="9 19" id="KW-0808">Transferase</keyword>
<comment type="function">
    <text evidence="14 19">Joins adenosylcobinamide-GDP and alpha-ribazole to generate adenosylcobalamin (Ado-cobalamin). Also synthesizes adenosylcobalamin 5'-phosphate from adenosylcobinamide-GDP and alpha-ribazole 5'-phosphate.</text>
</comment>
<comment type="pathway">
    <text evidence="3 19">Cofactor biosynthesis; adenosylcobalamin biosynthesis; adenosylcobalamin from cob(II)yrinate a,c-diamide: step 7/7.</text>
</comment>
<dbReference type="PATRIC" id="fig|679936.5.peg.1153"/>
<evidence type="ECO:0000256" key="8">
    <source>
        <dbReference type="ARBA" id="ARBA00022573"/>
    </source>
</evidence>
<name>G8TU03_SULAD</name>
<evidence type="ECO:0000313" key="20">
    <source>
        <dbReference type="EMBL" id="AEW04594.1"/>
    </source>
</evidence>
<dbReference type="InterPro" id="IPR003805">
    <property type="entry name" value="CobS"/>
</dbReference>
<keyword evidence="11 19" id="KW-0460">Magnesium</keyword>
<dbReference type="PANTHER" id="PTHR34148">
    <property type="entry name" value="ADENOSYLCOBINAMIDE-GDP RIBAZOLETRANSFERASE"/>
    <property type="match status" value="1"/>
</dbReference>
<comment type="cofactor">
    <cofactor evidence="1 19">
        <name>Mg(2+)</name>
        <dbReference type="ChEBI" id="CHEBI:18420"/>
    </cofactor>
</comment>
<feature type="transmembrane region" description="Helical" evidence="19">
    <location>
        <begin position="98"/>
        <end position="120"/>
    </location>
</feature>
<dbReference type="GO" id="GO:0051073">
    <property type="term" value="F:adenosylcobinamide-GDP ribazoletransferase activity"/>
    <property type="evidence" value="ECO:0007669"/>
    <property type="project" value="UniProtKB-UniRule"/>
</dbReference>
<evidence type="ECO:0000256" key="11">
    <source>
        <dbReference type="ARBA" id="ARBA00022842"/>
    </source>
</evidence>
<accession>G8TU03</accession>
<evidence type="ECO:0000256" key="19">
    <source>
        <dbReference type="HAMAP-Rule" id="MF_00719"/>
    </source>
</evidence>
<evidence type="ECO:0000256" key="14">
    <source>
        <dbReference type="ARBA" id="ARBA00025228"/>
    </source>
</evidence>
<dbReference type="UniPathway" id="UPA00148">
    <property type="reaction ID" value="UER00238"/>
</dbReference>
<reference evidence="20 21" key="2">
    <citation type="journal article" date="2012" name="Stand. Genomic Sci.">
        <title>Complete genome sequence of the moderately thermophilic mineral-sulfide-oxidizing firmicute Sulfobacillus acidophilus type strain (NAL(T)).</title>
        <authorList>
            <person name="Anderson I."/>
            <person name="Chertkov O."/>
            <person name="Chen A."/>
            <person name="Saunders E."/>
            <person name="Lapidus A."/>
            <person name="Nolan M."/>
            <person name="Lucas S."/>
            <person name="Hammon N."/>
            <person name="Deshpande S."/>
            <person name="Cheng J.F."/>
            <person name="Han C."/>
            <person name="Tapia R."/>
            <person name="Goodwin L.A."/>
            <person name="Pitluck S."/>
            <person name="Liolios K."/>
            <person name="Pagani I."/>
            <person name="Ivanova N."/>
            <person name="Mikhailova N."/>
            <person name="Pati A."/>
            <person name="Palaniappan K."/>
            <person name="Land M."/>
            <person name="Pan C."/>
            <person name="Rohde M."/>
            <person name="Pukall R."/>
            <person name="Goker M."/>
            <person name="Detter J.C."/>
            <person name="Woyke T."/>
            <person name="Bristow J."/>
            <person name="Eisen J.A."/>
            <person name="Markowitz V."/>
            <person name="Hugenholtz P."/>
            <person name="Kyrpides N.C."/>
            <person name="Klenk H.P."/>
            <person name="Mavromatis K."/>
        </authorList>
    </citation>
    <scope>NUCLEOTIDE SEQUENCE [LARGE SCALE GENOMIC DNA]</scope>
    <source>
        <strain evidence="21">ATCC 700253 / DSM 10332 / NAL</strain>
    </source>
</reference>
<dbReference type="GO" id="GO:0005886">
    <property type="term" value="C:plasma membrane"/>
    <property type="evidence" value="ECO:0007669"/>
    <property type="project" value="UniProtKB-SubCell"/>
</dbReference>
<keyword evidence="12 19" id="KW-1133">Transmembrane helix</keyword>
<comment type="subcellular location">
    <subcellularLocation>
        <location evidence="2 19">Cell membrane</location>
        <topology evidence="2 19">Multi-pass membrane protein</topology>
    </subcellularLocation>
</comment>
<dbReference type="Pfam" id="PF02654">
    <property type="entry name" value="CobS"/>
    <property type="match status" value="1"/>
</dbReference>
<dbReference type="HAMAP" id="MF_00719">
    <property type="entry name" value="CobS"/>
    <property type="match status" value="1"/>
</dbReference>
<keyword evidence="7 19" id="KW-1003">Cell membrane</keyword>
<evidence type="ECO:0000256" key="2">
    <source>
        <dbReference type="ARBA" id="ARBA00004651"/>
    </source>
</evidence>
<evidence type="ECO:0000256" key="5">
    <source>
        <dbReference type="ARBA" id="ARBA00013200"/>
    </source>
</evidence>
<proteinExistence type="inferred from homology"/>